<comment type="caution">
    <text evidence="1">The sequence shown here is derived from an EMBL/GenBank/DDBJ whole genome shotgun (WGS) entry which is preliminary data.</text>
</comment>
<dbReference type="AlphaFoldDB" id="A0A0F9PQN1"/>
<dbReference type="EMBL" id="LAZR01006006">
    <property type="protein sequence ID" value="KKM95457.1"/>
    <property type="molecule type" value="Genomic_DNA"/>
</dbReference>
<sequence length="364" mass="39173">MIRSRKITIILVAVVLVGSAAVFGIVIFATVGEYEYSETYYYEPGNSSPIEILNIESDIGAINIKYNKTPTEFYAKIDLDIHIRGPLVAGKSFSDFFKPIQWLKSSSPVTFDIDTKSTTWFFFGISRRITINVTLRTDVIYDVNAFASTGAIDMNVPQNIIVNKTTLSTSTGSVRLNSAVNTTFQGKVRISTSTGSAKSYAIKTNFTQGLHATTSTGSLTLNFTSTILGGDLIGTVSTGSINIKSYNMIYAQDSSIWNIKSSTGSIKVQIQQYVEMGADVDGSIQTSTGSIDVDYKDNQASVGAQFTGSTSTGSTTYTNIGSGGFNLPVGDVFSSINYVTAIYKYELSLSTSTGSIEVQGQSAY</sequence>
<reference evidence="1" key="1">
    <citation type="journal article" date="2015" name="Nature">
        <title>Complex archaea that bridge the gap between prokaryotes and eukaryotes.</title>
        <authorList>
            <person name="Spang A."/>
            <person name="Saw J.H."/>
            <person name="Jorgensen S.L."/>
            <person name="Zaremba-Niedzwiedzka K."/>
            <person name="Martijn J."/>
            <person name="Lind A.E."/>
            <person name="van Eijk R."/>
            <person name="Schleper C."/>
            <person name="Guy L."/>
            <person name="Ettema T.J."/>
        </authorList>
    </citation>
    <scope>NUCLEOTIDE SEQUENCE</scope>
</reference>
<gene>
    <name evidence="1" type="ORF">LCGC14_1188060</name>
</gene>
<organism evidence="1">
    <name type="scientific">marine sediment metagenome</name>
    <dbReference type="NCBI Taxonomy" id="412755"/>
    <lineage>
        <taxon>unclassified sequences</taxon>
        <taxon>metagenomes</taxon>
        <taxon>ecological metagenomes</taxon>
    </lineage>
</organism>
<accession>A0A0F9PQN1</accession>
<evidence type="ECO:0008006" key="2">
    <source>
        <dbReference type="Google" id="ProtNLM"/>
    </source>
</evidence>
<name>A0A0F9PQN1_9ZZZZ</name>
<evidence type="ECO:0000313" key="1">
    <source>
        <dbReference type="EMBL" id="KKM95457.1"/>
    </source>
</evidence>
<proteinExistence type="predicted"/>
<protein>
    <recommendedName>
        <fullName evidence="2">Adhesin domain-containing protein</fullName>
    </recommendedName>
</protein>